<proteinExistence type="predicted"/>
<reference evidence="1 2" key="1">
    <citation type="submission" date="2017-11" db="EMBL/GenBank/DDBJ databases">
        <title>De novo assembly and phasing of dikaryotic genomes from two isolates of Puccinia coronata f. sp. avenae, the causal agent of oat crown rust.</title>
        <authorList>
            <person name="Miller M.E."/>
            <person name="Zhang Y."/>
            <person name="Omidvar V."/>
            <person name="Sperschneider J."/>
            <person name="Schwessinger B."/>
            <person name="Raley C."/>
            <person name="Palmer J.M."/>
            <person name="Garnica D."/>
            <person name="Upadhyaya N."/>
            <person name="Rathjen J."/>
            <person name="Taylor J.M."/>
            <person name="Park R.F."/>
            <person name="Dodds P.N."/>
            <person name="Hirsch C.D."/>
            <person name="Kianian S.F."/>
            <person name="Figueroa M."/>
        </authorList>
    </citation>
    <scope>NUCLEOTIDE SEQUENCE [LARGE SCALE GENOMIC DNA]</scope>
    <source>
        <strain evidence="1">12NC29</strain>
    </source>
</reference>
<protein>
    <submittedName>
        <fullName evidence="1">Uncharacterized protein</fullName>
    </submittedName>
</protein>
<evidence type="ECO:0000313" key="2">
    <source>
        <dbReference type="Proteomes" id="UP000235388"/>
    </source>
</evidence>
<organism evidence="1 2">
    <name type="scientific">Puccinia coronata f. sp. avenae</name>
    <dbReference type="NCBI Taxonomy" id="200324"/>
    <lineage>
        <taxon>Eukaryota</taxon>
        <taxon>Fungi</taxon>
        <taxon>Dikarya</taxon>
        <taxon>Basidiomycota</taxon>
        <taxon>Pucciniomycotina</taxon>
        <taxon>Pucciniomycetes</taxon>
        <taxon>Pucciniales</taxon>
        <taxon>Pucciniaceae</taxon>
        <taxon>Puccinia</taxon>
    </lineage>
</organism>
<name>A0A2N5TS47_9BASI</name>
<dbReference type="EMBL" id="PGCJ01000448">
    <property type="protein sequence ID" value="PLW28323.1"/>
    <property type="molecule type" value="Genomic_DNA"/>
</dbReference>
<dbReference type="Proteomes" id="UP000235388">
    <property type="component" value="Unassembled WGS sequence"/>
</dbReference>
<evidence type="ECO:0000313" key="1">
    <source>
        <dbReference type="EMBL" id="PLW28323.1"/>
    </source>
</evidence>
<gene>
    <name evidence="1" type="ORF">PCANC_20944</name>
</gene>
<keyword evidence="2" id="KW-1185">Reference proteome</keyword>
<comment type="caution">
    <text evidence="1">The sequence shown here is derived from an EMBL/GenBank/DDBJ whole genome shotgun (WGS) entry which is preliminary data.</text>
</comment>
<accession>A0A2N5TS47</accession>
<dbReference type="AlphaFoldDB" id="A0A2N5TS47"/>
<sequence>MRNGKFGNTSKKGLLVGYQHGAHNWRILLPGGKSPGQDHFALPPSPSSQDILDWRSAENDFDLDAPLIDVASFFPPVEEEDDGTPSSPPPAPPS</sequence>